<protein>
    <recommendedName>
        <fullName evidence="3">Lipoprotein</fullName>
    </recommendedName>
</protein>
<evidence type="ECO:0000313" key="1">
    <source>
        <dbReference type="EMBL" id="AEA44184.1"/>
    </source>
</evidence>
<sequence precursor="true">MKWTNLLQVISILALMSSCQSEYERQIECAKKLVKKERVLIDRMSEIETVSHSYTTLASIKDELSIRAHLSGNEELFNKQIANYRSDCELKTKKEQKHLISKFP</sequence>
<reference evidence="2" key="2">
    <citation type="submission" date="2011-02" db="EMBL/GenBank/DDBJ databases">
        <title>The complete genome of Fluviicola taffensis DSM 16823.</title>
        <authorList>
            <consortium name="US DOE Joint Genome Institute (JGI-PGF)"/>
            <person name="Lucas S."/>
            <person name="Copeland A."/>
            <person name="Lapidus A."/>
            <person name="Bruce D."/>
            <person name="Goodwin L."/>
            <person name="Pitluck S."/>
            <person name="Kyrpides N."/>
            <person name="Mavromatis K."/>
            <person name="Ivanova N."/>
            <person name="Mikhailova N."/>
            <person name="Pagani I."/>
            <person name="Chertkov O."/>
            <person name="Detter J.C."/>
            <person name="Han C."/>
            <person name="Tapia R."/>
            <person name="Land M."/>
            <person name="Hauser L."/>
            <person name="Markowitz V."/>
            <person name="Cheng J.-F."/>
            <person name="Hugenholtz P."/>
            <person name="Woyke T."/>
            <person name="Wu D."/>
            <person name="Tindall B."/>
            <person name="Pomrenke H.G."/>
            <person name="Brambilla E."/>
            <person name="Klenk H.-P."/>
            <person name="Eisen J.A."/>
        </authorList>
    </citation>
    <scope>NUCLEOTIDE SEQUENCE [LARGE SCALE GENOMIC DNA]</scope>
    <source>
        <strain evidence="2">DSM 16823 / RW262 / RW262</strain>
    </source>
</reference>
<keyword evidence="2" id="KW-1185">Reference proteome</keyword>
<dbReference type="EMBL" id="CP002542">
    <property type="protein sequence ID" value="AEA44184.1"/>
    <property type="molecule type" value="Genomic_DNA"/>
</dbReference>
<dbReference type="HOGENOM" id="CLU_2245984_0_0_10"/>
<reference evidence="1 2" key="1">
    <citation type="journal article" date="2011" name="Stand. Genomic Sci.">
        <title>Complete genome sequence of the gliding freshwater bacterium Fluviicola taffensis type strain (RW262).</title>
        <authorList>
            <person name="Woyke T."/>
            <person name="Chertkov O."/>
            <person name="Lapidus A."/>
            <person name="Nolan M."/>
            <person name="Lucas S."/>
            <person name="Del Rio T.G."/>
            <person name="Tice H."/>
            <person name="Cheng J.F."/>
            <person name="Tapia R."/>
            <person name="Han C."/>
            <person name="Goodwin L."/>
            <person name="Pitluck S."/>
            <person name="Liolios K."/>
            <person name="Pagani I."/>
            <person name="Ivanova N."/>
            <person name="Huntemann M."/>
            <person name="Mavromatis K."/>
            <person name="Mikhailova N."/>
            <person name="Pati A."/>
            <person name="Chen A."/>
            <person name="Palaniappan K."/>
            <person name="Land M."/>
            <person name="Hauser L."/>
            <person name="Brambilla E.M."/>
            <person name="Rohde M."/>
            <person name="Mwirichia R."/>
            <person name="Sikorski J."/>
            <person name="Tindall B.J."/>
            <person name="Goker M."/>
            <person name="Bristow J."/>
            <person name="Eisen J.A."/>
            <person name="Markowitz V."/>
            <person name="Hugenholtz P."/>
            <person name="Klenk H.P."/>
            <person name="Kyrpides N.C."/>
        </authorList>
    </citation>
    <scope>NUCLEOTIDE SEQUENCE [LARGE SCALE GENOMIC DNA]</scope>
    <source>
        <strain evidence="2">DSM 16823 / RW262 / RW262</strain>
    </source>
</reference>
<dbReference type="OrthoDB" id="9844384at2"/>
<dbReference type="KEGG" id="fte:Fluta_2198"/>
<organism evidence="1 2">
    <name type="scientific">Fluviicola taffensis (strain DSM 16823 / NCIMB 13979 / RW262)</name>
    <dbReference type="NCBI Taxonomy" id="755732"/>
    <lineage>
        <taxon>Bacteria</taxon>
        <taxon>Pseudomonadati</taxon>
        <taxon>Bacteroidota</taxon>
        <taxon>Flavobacteriia</taxon>
        <taxon>Flavobacteriales</taxon>
        <taxon>Crocinitomicaceae</taxon>
        <taxon>Fluviicola</taxon>
    </lineage>
</organism>
<dbReference type="AlphaFoldDB" id="F2IAM9"/>
<dbReference type="PROSITE" id="PS51257">
    <property type="entry name" value="PROKAR_LIPOPROTEIN"/>
    <property type="match status" value="1"/>
</dbReference>
<dbReference type="Proteomes" id="UP000007463">
    <property type="component" value="Chromosome"/>
</dbReference>
<proteinExistence type="predicted"/>
<accession>F2IAM9</accession>
<gene>
    <name evidence="1" type="ordered locus">Fluta_2198</name>
</gene>
<name>F2IAM9_FLUTR</name>
<dbReference type="RefSeq" id="WP_013686954.1">
    <property type="nucleotide sequence ID" value="NC_015321.1"/>
</dbReference>
<evidence type="ECO:0000313" key="2">
    <source>
        <dbReference type="Proteomes" id="UP000007463"/>
    </source>
</evidence>
<evidence type="ECO:0008006" key="3">
    <source>
        <dbReference type="Google" id="ProtNLM"/>
    </source>
</evidence>